<accession>A0ABM7PM41</accession>
<dbReference type="PANTHER" id="PTHR30570">
    <property type="entry name" value="PERIPLASMIC PHOSPHATE BINDING COMPONENT OF PHOSPHATE ABC TRANSPORTER"/>
    <property type="match status" value="1"/>
</dbReference>
<dbReference type="Pfam" id="PF12849">
    <property type="entry name" value="PBP_like_2"/>
    <property type="match status" value="1"/>
</dbReference>
<protein>
    <submittedName>
        <fullName evidence="4">Phosphate-binding protein</fullName>
    </submittedName>
</protein>
<evidence type="ECO:0000313" key="4">
    <source>
        <dbReference type="EMBL" id="BCS98439.1"/>
    </source>
</evidence>
<organism evidence="4 5">
    <name type="scientific">Desulfoluna limicola</name>
    <dbReference type="NCBI Taxonomy" id="2810562"/>
    <lineage>
        <taxon>Bacteria</taxon>
        <taxon>Pseudomonadati</taxon>
        <taxon>Thermodesulfobacteriota</taxon>
        <taxon>Desulfobacteria</taxon>
        <taxon>Desulfobacterales</taxon>
        <taxon>Desulfolunaceae</taxon>
        <taxon>Desulfoluna</taxon>
    </lineage>
</organism>
<name>A0ABM7PM41_9BACT</name>
<dbReference type="InterPro" id="IPR050811">
    <property type="entry name" value="Phosphate_ABC_transporter"/>
</dbReference>
<gene>
    <name evidence="4" type="ORF">DSLASN_40710</name>
</gene>
<evidence type="ECO:0000256" key="1">
    <source>
        <dbReference type="ARBA" id="ARBA00022729"/>
    </source>
</evidence>
<evidence type="ECO:0000313" key="5">
    <source>
        <dbReference type="Proteomes" id="UP001320148"/>
    </source>
</evidence>
<reference evidence="4 5" key="1">
    <citation type="submission" date="2021-02" db="EMBL/GenBank/DDBJ databases">
        <title>Complete genome of Desulfoluna sp. strain ASN36.</title>
        <authorList>
            <person name="Takahashi A."/>
            <person name="Kojima H."/>
            <person name="Fukui M."/>
        </authorList>
    </citation>
    <scope>NUCLEOTIDE SEQUENCE [LARGE SCALE GENOMIC DNA]</scope>
    <source>
        <strain evidence="4 5">ASN36</strain>
    </source>
</reference>
<evidence type="ECO:0000256" key="2">
    <source>
        <dbReference type="SAM" id="SignalP"/>
    </source>
</evidence>
<dbReference type="PANTHER" id="PTHR30570:SF1">
    <property type="entry name" value="PHOSPHATE-BINDING PROTEIN PSTS"/>
    <property type="match status" value="1"/>
</dbReference>
<dbReference type="InterPro" id="IPR024370">
    <property type="entry name" value="PBP_domain"/>
</dbReference>
<dbReference type="RefSeq" id="WP_236889836.1">
    <property type="nucleotide sequence ID" value="NZ_AP024488.1"/>
</dbReference>
<feature type="domain" description="PBP" evidence="3">
    <location>
        <begin position="27"/>
        <end position="249"/>
    </location>
</feature>
<dbReference type="EMBL" id="AP024488">
    <property type="protein sequence ID" value="BCS98439.1"/>
    <property type="molecule type" value="Genomic_DNA"/>
</dbReference>
<proteinExistence type="predicted"/>
<dbReference type="SUPFAM" id="SSF53850">
    <property type="entry name" value="Periplasmic binding protein-like II"/>
    <property type="match status" value="1"/>
</dbReference>
<feature type="chain" id="PRO_5045549277" evidence="2">
    <location>
        <begin position="26"/>
        <end position="264"/>
    </location>
</feature>
<keyword evidence="5" id="KW-1185">Reference proteome</keyword>
<evidence type="ECO:0000259" key="3">
    <source>
        <dbReference type="Pfam" id="PF12849"/>
    </source>
</evidence>
<feature type="signal peptide" evidence="2">
    <location>
        <begin position="1"/>
        <end position="25"/>
    </location>
</feature>
<dbReference type="PROSITE" id="PS51257">
    <property type="entry name" value="PROKAR_LIPOPROTEIN"/>
    <property type="match status" value="1"/>
</dbReference>
<dbReference type="Proteomes" id="UP001320148">
    <property type="component" value="Chromosome"/>
</dbReference>
<keyword evidence="1 2" id="KW-0732">Signal</keyword>
<sequence>MPTLNKALFVLLIVLACALPAPVFAKGVINTSCSSQISEIFKGQVLTEFTKATGIKTNVHIFSSQVSIYRVKNGISEMATTALKLSAADKKSGLVEIPLCKDPMVIIAGNEVNVTHLSLAQVRQLFSGFITNWKEVGGPDLPVRIVTPVRETAAYVNFTDQAMGASQIKFDYQAAKSSGAVVAVSHIPGTISFATRSVVTQYDDIHTFIIDDLSPSDPEYPYTQTFSLVTRGEPSGMIREVINYALTEESREKMKSRGLTPLIN</sequence>
<dbReference type="Gene3D" id="3.40.190.10">
    <property type="entry name" value="Periplasmic binding protein-like II"/>
    <property type="match status" value="2"/>
</dbReference>